<gene>
    <name evidence="1" type="ORF">TCM_000990</name>
</gene>
<protein>
    <submittedName>
        <fullName evidence="1">Uncharacterized protein</fullName>
    </submittedName>
</protein>
<name>A0A061DHM4_THECC</name>
<dbReference type="EMBL" id="CM001879">
    <property type="protein sequence ID" value="EOX91950.1"/>
    <property type="molecule type" value="Genomic_DNA"/>
</dbReference>
<accession>A0A061DHM4</accession>
<dbReference type="AlphaFoldDB" id="A0A061DHM4"/>
<evidence type="ECO:0000313" key="2">
    <source>
        <dbReference type="Proteomes" id="UP000026915"/>
    </source>
</evidence>
<dbReference type="Gramene" id="EOX91950">
    <property type="protein sequence ID" value="EOX91950"/>
    <property type="gene ID" value="TCM_000990"/>
</dbReference>
<organism evidence="1 2">
    <name type="scientific">Theobroma cacao</name>
    <name type="common">Cacao</name>
    <name type="synonym">Cocoa</name>
    <dbReference type="NCBI Taxonomy" id="3641"/>
    <lineage>
        <taxon>Eukaryota</taxon>
        <taxon>Viridiplantae</taxon>
        <taxon>Streptophyta</taxon>
        <taxon>Embryophyta</taxon>
        <taxon>Tracheophyta</taxon>
        <taxon>Spermatophyta</taxon>
        <taxon>Magnoliopsida</taxon>
        <taxon>eudicotyledons</taxon>
        <taxon>Gunneridae</taxon>
        <taxon>Pentapetalae</taxon>
        <taxon>rosids</taxon>
        <taxon>malvids</taxon>
        <taxon>Malvales</taxon>
        <taxon>Malvaceae</taxon>
        <taxon>Byttnerioideae</taxon>
        <taxon>Theobroma</taxon>
    </lineage>
</organism>
<evidence type="ECO:0000313" key="1">
    <source>
        <dbReference type="EMBL" id="EOX91950.1"/>
    </source>
</evidence>
<keyword evidence="2" id="KW-1185">Reference proteome</keyword>
<sequence>MSSQIVVCHAQQLWDFSGTPITNQPPLGHDQIRLDLWSSFSSLGRTQRCSPSHGGTIKCSFGSSTNGTPIVDQPPFNHDQIQPNLWSHFSTLKSTWGCSLSLRSTIEYSFGSLIESPIAEWSIDIRWST</sequence>
<dbReference type="InParanoid" id="A0A061DHM4"/>
<reference evidence="1 2" key="1">
    <citation type="journal article" date="2013" name="Genome Biol.">
        <title>The genome sequence of the most widely cultivated cacao type and its use to identify candidate genes regulating pod color.</title>
        <authorList>
            <person name="Motamayor J.C."/>
            <person name="Mockaitis K."/>
            <person name="Schmutz J."/>
            <person name="Haiminen N."/>
            <person name="Iii D.L."/>
            <person name="Cornejo O."/>
            <person name="Findley S.D."/>
            <person name="Zheng P."/>
            <person name="Utro F."/>
            <person name="Royaert S."/>
            <person name="Saski C."/>
            <person name="Jenkins J."/>
            <person name="Podicheti R."/>
            <person name="Zhao M."/>
            <person name="Scheffler B.E."/>
            <person name="Stack J.C."/>
            <person name="Feltus F.A."/>
            <person name="Mustiga G.M."/>
            <person name="Amores F."/>
            <person name="Phillips W."/>
            <person name="Marelli J.P."/>
            <person name="May G.D."/>
            <person name="Shapiro H."/>
            <person name="Ma J."/>
            <person name="Bustamante C.D."/>
            <person name="Schnell R.J."/>
            <person name="Main D."/>
            <person name="Gilbert D."/>
            <person name="Parida L."/>
            <person name="Kuhn D.N."/>
        </authorList>
    </citation>
    <scope>NUCLEOTIDE SEQUENCE [LARGE SCALE GENOMIC DNA]</scope>
    <source>
        <strain evidence="2">cv. Matina 1-6</strain>
    </source>
</reference>
<dbReference type="Proteomes" id="UP000026915">
    <property type="component" value="Chromosome 1"/>
</dbReference>
<proteinExistence type="predicted"/>
<dbReference type="HOGENOM" id="CLU_1952729_0_0_1"/>